<gene>
    <name evidence="2" type="ORF">BQ8794_240088</name>
</gene>
<organism evidence="2 3">
    <name type="scientific">Mesorhizobium prunaredense</name>
    <dbReference type="NCBI Taxonomy" id="1631249"/>
    <lineage>
        <taxon>Bacteria</taxon>
        <taxon>Pseudomonadati</taxon>
        <taxon>Pseudomonadota</taxon>
        <taxon>Alphaproteobacteria</taxon>
        <taxon>Hyphomicrobiales</taxon>
        <taxon>Phyllobacteriaceae</taxon>
        <taxon>Mesorhizobium</taxon>
    </lineage>
</organism>
<keyword evidence="3" id="KW-1185">Reference proteome</keyword>
<sequence>MHFLAGVRRSGSGATDLRTSELLSPLDRRRAVQELLSPFHTAFYAIFEAQTRTLRRRGIDFQSPLSRLGMFRNERIGADRGPAGFGSIAVQCDRTEDRRRTDVQ</sequence>
<dbReference type="EMBL" id="FTPD01000017">
    <property type="protein sequence ID" value="SIT55881.1"/>
    <property type="molecule type" value="Genomic_DNA"/>
</dbReference>
<dbReference type="Proteomes" id="UP000188388">
    <property type="component" value="Unassembled WGS sequence"/>
</dbReference>
<reference evidence="3" key="1">
    <citation type="submission" date="2017-01" db="EMBL/GenBank/DDBJ databases">
        <authorList>
            <person name="Brunel B."/>
        </authorList>
    </citation>
    <scope>NUCLEOTIDE SEQUENCE [LARGE SCALE GENOMIC DNA]</scope>
</reference>
<protein>
    <submittedName>
        <fullName evidence="2">Uncharacterized protein</fullName>
    </submittedName>
</protein>
<evidence type="ECO:0000313" key="2">
    <source>
        <dbReference type="EMBL" id="SIT55881.1"/>
    </source>
</evidence>
<proteinExistence type="predicted"/>
<evidence type="ECO:0000256" key="1">
    <source>
        <dbReference type="SAM" id="MobiDB-lite"/>
    </source>
</evidence>
<name>A0A1R3V7T1_9HYPH</name>
<evidence type="ECO:0000313" key="3">
    <source>
        <dbReference type="Proteomes" id="UP000188388"/>
    </source>
</evidence>
<dbReference type="AlphaFoldDB" id="A0A1R3V7T1"/>
<feature type="region of interest" description="Disordered" evidence="1">
    <location>
        <begin position="1"/>
        <end position="20"/>
    </location>
</feature>
<accession>A0A1R3V7T1</accession>